<evidence type="ECO:0000256" key="5">
    <source>
        <dbReference type="ARBA" id="ARBA00023136"/>
    </source>
</evidence>
<proteinExistence type="inferred from homology"/>
<dbReference type="PANTHER" id="PTHR33721">
    <property type="entry name" value="TRANSMEMBRANE PROTEIN 255B-LIKE"/>
    <property type="match status" value="1"/>
</dbReference>
<feature type="compositionally biased region" description="Low complexity" evidence="6">
    <location>
        <begin position="235"/>
        <end position="248"/>
    </location>
</feature>
<evidence type="ECO:0000256" key="4">
    <source>
        <dbReference type="ARBA" id="ARBA00022989"/>
    </source>
</evidence>
<evidence type="ECO:0000313" key="9">
    <source>
        <dbReference type="Proteomes" id="UP001557470"/>
    </source>
</evidence>
<evidence type="ECO:0000313" key="8">
    <source>
        <dbReference type="EMBL" id="KAL1021715.1"/>
    </source>
</evidence>
<keyword evidence="4 7" id="KW-1133">Transmembrane helix</keyword>
<dbReference type="EMBL" id="JAGEUA010000001">
    <property type="protein sequence ID" value="KAL1021715.1"/>
    <property type="molecule type" value="Genomic_DNA"/>
</dbReference>
<gene>
    <name evidence="8" type="ORF">UPYG_G00017090</name>
</gene>
<evidence type="ECO:0008006" key="10">
    <source>
        <dbReference type="Google" id="ProtNLM"/>
    </source>
</evidence>
<organism evidence="8 9">
    <name type="scientific">Umbra pygmaea</name>
    <name type="common">Eastern mudminnow</name>
    <dbReference type="NCBI Taxonomy" id="75934"/>
    <lineage>
        <taxon>Eukaryota</taxon>
        <taxon>Metazoa</taxon>
        <taxon>Chordata</taxon>
        <taxon>Craniata</taxon>
        <taxon>Vertebrata</taxon>
        <taxon>Euteleostomi</taxon>
        <taxon>Actinopterygii</taxon>
        <taxon>Neopterygii</taxon>
        <taxon>Teleostei</taxon>
        <taxon>Protacanthopterygii</taxon>
        <taxon>Esociformes</taxon>
        <taxon>Umbridae</taxon>
        <taxon>Umbra</taxon>
    </lineage>
</organism>
<comment type="subcellular location">
    <subcellularLocation>
        <location evidence="1">Membrane</location>
        <topology evidence="1">Multi-pass membrane protein</topology>
    </subcellularLocation>
</comment>
<evidence type="ECO:0000256" key="6">
    <source>
        <dbReference type="SAM" id="MobiDB-lite"/>
    </source>
</evidence>
<dbReference type="AlphaFoldDB" id="A0ABD0XK20"/>
<keyword evidence="3 7" id="KW-0812">Transmembrane</keyword>
<keyword evidence="5 7" id="KW-0472">Membrane</keyword>
<feature type="region of interest" description="Disordered" evidence="6">
    <location>
        <begin position="235"/>
        <end position="312"/>
    </location>
</feature>
<comment type="similarity">
    <text evidence="2">Belongs to the TMEM255 family.</text>
</comment>
<evidence type="ECO:0000256" key="7">
    <source>
        <dbReference type="SAM" id="Phobius"/>
    </source>
</evidence>
<evidence type="ECO:0000256" key="2">
    <source>
        <dbReference type="ARBA" id="ARBA00007903"/>
    </source>
</evidence>
<dbReference type="Proteomes" id="UP001557470">
    <property type="component" value="Unassembled WGS sequence"/>
</dbReference>
<keyword evidence="9" id="KW-1185">Reference proteome</keyword>
<dbReference type="InterPro" id="IPR028014">
    <property type="entry name" value="TMEM255"/>
</dbReference>
<dbReference type="GO" id="GO:0016020">
    <property type="term" value="C:membrane"/>
    <property type="evidence" value="ECO:0007669"/>
    <property type="project" value="UniProtKB-SubCell"/>
</dbReference>
<evidence type="ECO:0000256" key="3">
    <source>
        <dbReference type="ARBA" id="ARBA00022692"/>
    </source>
</evidence>
<reference evidence="8 9" key="1">
    <citation type="submission" date="2024-06" db="EMBL/GenBank/DDBJ databases">
        <authorList>
            <person name="Pan Q."/>
            <person name="Wen M."/>
            <person name="Jouanno E."/>
            <person name="Zahm M."/>
            <person name="Klopp C."/>
            <person name="Cabau C."/>
            <person name="Louis A."/>
            <person name="Berthelot C."/>
            <person name="Parey E."/>
            <person name="Roest Crollius H."/>
            <person name="Montfort J."/>
            <person name="Robinson-Rechavi M."/>
            <person name="Bouchez O."/>
            <person name="Lampietro C."/>
            <person name="Lopez Roques C."/>
            <person name="Donnadieu C."/>
            <person name="Postlethwait J."/>
            <person name="Bobe J."/>
            <person name="Verreycken H."/>
            <person name="Guiguen Y."/>
        </authorList>
    </citation>
    <scope>NUCLEOTIDE SEQUENCE [LARGE SCALE GENOMIC DNA]</scope>
    <source>
        <strain evidence="8">Up_M1</strain>
        <tissue evidence="8">Testis</tissue>
    </source>
</reference>
<protein>
    <recommendedName>
        <fullName evidence="10">Transmembrane protein 255B</fullName>
    </recommendedName>
</protein>
<evidence type="ECO:0000256" key="1">
    <source>
        <dbReference type="ARBA" id="ARBA00004141"/>
    </source>
</evidence>
<accession>A0ABD0XK20</accession>
<feature type="transmembrane region" description="Helical" evidence="7">
    <location>
        <begin position="46"/>
        <end position="66"/>
    </location>
</feature>
<dbReference type="PANTHER" id="PTHR33721:SF3">
    <property type="entry name" value="TRANSMEMBRANE PROTEIN 255B"/>
    <property type="match status" value="1"/>
</dbReference>
<feature type="transmembrane region" description="Helical" evidence="7">
    <location>
        <begin position="19"/>
        <end position="39"/>
    </location>
</feature>
<comment type="caution">
    <text evidence="8">The sequence shown here is derived from an EMBL/GenBank/DDBJ whole genome shotgun (WGS) entry which is preliminary data.</text>
</comment>
<feature type="compositionally biased region" description="Polar residues" evidence="6">
    <location>
        <begin position="275"/>
        <end position="290"/>
    </location>
</feature>
<name>A0ABD0XK20_UMBPY</name>
<dbReference type="Pfam" id="PF14967">
    <property type="entry name" value="FAM70"/>
    <property type="match status" value="1"/>
</dbReference>
<feature type="transmembrane region" description="Helical" evidence="7">
    <location>
        <begin position="156"/>
        <end position="181"/>
    </location>
</feature>
<sequence>MVAGFVSATRTGNVGVAGFYPGIILCFGSFLGIVGINLIENRKPMLQAAVIFISMGVIASFFSAMLDGVIASEFIDTRPLLNGRCQYFGSEPGYASYNFYEEVTCQSVNTKCEMKVKSNTCYCCDLYNCDSPDTFSQYYAFTEVTGCNDVIHLQRLLWACCVLNVLGLFLGIITAAILGAYKDLTPAHQMASSPPPPPHILYNPTQHVVTYAGFCPNGQPLPAYPNYPALPMQNVSHSSCQSQSSSSQAGLEMTPPEGNQSQPHSQDPSQPPCLTGTQDPTQSYTLTPNEPNLYPGLVYRPSDFEKPPPYAC</sequence>